<evidence type="ECO:0000313" key="2">
    <source>
        <dbReference type="Proteomes" id="UP000008363"/>
    </source>
</evidence>
<dbReference type="Gene3D" id="3.40.50.1820">
    <property type="entry name" value="alpha/beta hydrolase"/>
    <property type="match status" value="1"/>
</dbReference>
<dbReference type="GO" id="GO:0016042">
    <property type="term" value="P:lipid catabolic process"/>
    <property type="evidence" value="ECO:0007669"/>
    <property type="project" value="InterPro"/>
</dbReference>
<dbReference type="PANTHER" id="PTHR32015:SF1">
    <property type="entry name" value="LIPASE"/>
    <property type="match status" value="1"/>
</dbReference>
<dbReference type="AlphaFoldDB" id="K6VQ38"/>
<gene>
    <name evidence="1" type="primary">lip</name>
    <name evidence="1" type="ORF">GORHZ_048_00120</name>
</gene>
<dbReference type="STRING" id="1108045.GORHZ_048_00120"/>
<dbReference type="SUPFAM" id="SSF53474">
    <property type="entry name" value="alpha/beta-Hydrolases"/>
    <property type="match status" value="1"/>
</dbReference>
<accession>K6VQ38</accession>
<dbReference type="Proteomes" id="UP000008363">
    <property type="component" value="Unassembled WGS sequence"/>
</dbReference>
<keyword evidence="2" id="KW-1185">Reference proteome</keyword>
<dbReference type="Pfam" id="PF01674">
    <property type="entry name" value="Lipase_2"/>
    <property type="match status" value="1"/>
</dbReference>
<protein>
    <submittedName>
        <fullName evidence="1">Triacylglycerol lipase</fullName>
    </submittedName>
</protein>
<dbReference type="eggNOG" id="COG1075">
    <property type="taxonomic scope" value="Bacteria"/>
</dbReference>
<dbReference type="PANTHER" id="PTHR32015">
    <property type="entry name" value="FASTING INDUCED LIPASE"/>
    <property type="match status" value="1"/>
</dbReference>
<evidence type="ECO:0000313" key="1">
    <source>
        <dbReference type="EMBL" id="GAB89035.1"/>
    </source>
</evidence>
<name>K6VQ38_9ACTN</name>
<dbReference type="InterPro" id="IPR002918">
    <property type="entry name" value="Lipase_EstA/Esterase_EstB"/>
</dbReference>
<dbReference type="GO" id="GO:0016298">
    <property type="term" value="F:lipase activity"/>
    <property type="evidence" value="ECO:0007669"/>
    <property type="project" value="TreeGrafter"/>
</dbReference>
<proteinExistence type="predicted"/>
<dbReference type="EMBL" id="BAHC01000048">
    <property type="protein sequence ID" value="GAB89035.1"/>
    <property type="molecule type" value="Genomic_DNA"/>
</dbReference>
<comment type="caution">
    <text evidence="1">The sequence shown here is derived from an EMBL/GenBank/DDBJ whole genome shotgun (WGS) entry which is preliminary data.</text>
</comment>
<organism evidence="1 2">
    <name type="scientific">Gordonia rhizosphera NBRC 16068</name>
    <dbReference type="NCBI Taxonomy" id="1108045"/>
    <lineage>
        <taxon>Bacteria</taxon>
        <taxon>Bacillati</taxon>
        <taxon>Actinomycetota</taxon>
        <taxon>Actinomycetes</taxon>
        <taxon>Mycobacteriales</taxon>
        <taxon>Gordoniaceae</taxon>
        <taxon>Gordonia</taxon>
    </lineage>
</organism>
<dbReference type="InterPro" id="IPR029058">
    <property type="entry name" value="AB_hydrolase_fold"/>
</dbReference>
<reference evidence="1 2" key="1">
    <citation type="submission" date="2012-08" db="EMBL/GenBank/DDBJ databases">
        <title>Whole genome shotgun sequence of Gordonia rhizosphera NBRC 16068.</title>
        <authorList>
            <person name="Takarada H."/>
            <person name="Isaki S."/>
            <person name="Hosoyama A."/>
            <person name="Tsuchikane K."/>
            <person name="Katsumata H."/>
            <person name="Baba S."/>
            <person name="Ohji S."/>
            <person name="Yamazaki S."/>
            <person name="Fujita N."/>
        </authorList>
    </citation>
    <scope>NUCLEOTIDE SEQUENCE [LARGE SCALE GENOMIC DNA]</scope>
    <source>
        <strain evidence="1 2">NBRC 16068</strain>
    </source>
</reference>
<sequence>MTCVFAILGSGVAQAVPRDPLPETHSFLAGIPAELAHRGGSLPGSNDFSCRPTARHPRPVVLVHGTGGSQQTNWGAYVAMLANRGYCVFAPTYGALPGTARPVSAIGGMTRMETGAAQLSRFIDRVLAATGAKTVDLAGHSQGTRFIHKRGEFHRSCPRRTTRVACADPHVTMGP</sequence>